<evidence type="ECO:0000256" key="1">
    <source>
        <dbReference type="ARBA" id="ARBA00000798"/>
    </source>
</evidence>
<dbReference type="GO" id="GO:0006793">
    <property type="term" value="P:phosphorus metabolic process"/>
    <property type="evidence" value="ECO:0007669"/>
    <property type="project" value="UniProtKB-ARBA"/>
</dbReference>
<dbReference type="InterPro" id="IPR019303">
    <property type="entry name" value="vWA_TerF_C"/>
</dbReference>
<comment type="similarity">
    <text evidence="2">Belongs to the phospholipase D family.</text>
</comment>
<evidence type="ECO:0000256" key="4">
    <source>
        <dbReference type="ARBA" id="ARBA00022801"/>
    </source>
</evidence>
<dbReference type="SUPFAM" id="SSF56024">
    <property type="entry name" value="Phospholipase D/nuclease"/>
    <property type="match status" value="1"/>
</dbReference>
<evidence type="ECO:0000256" key="7">
    <source>
        <dbReference type="SAM" id="MobiDB-lite"/>
    </source>
</evidence>
<keyword evidence="4" id="KW-0378">Hydrolase</keyword>
<keyword evidence="11" id="KW-1185">Reference proteome</keyword>
<feature type="domain" description="PLD phosphodiesterase" evidence="8">
    <location>
        <begin position="381"/>
        <end position="408"/>
    </location>
</feature>
<dbReference type="SMART" id="SM00327">
    <property type="entry name" value="VWA"/>
    <property type="match status" value="1"/>
</dbReference>
<dbReference type="PROSITE" id="PS50035">
    <property type="entry name" value="PLD"/>
    <property type="match status" value="1"/>
</dbReference>
<feature type="compositionally biased region" description="Polar residues" evidence="7">
    <location>
        <begin position="555"/>
        <end position="564"/>
    </location>
</feature>
<dbReference type="Pfam" id="PF10138">
    <property type="entry name" value="vWA-TerF-like"/>
    <property type="match status" value="1"/>
</dbReference>
<dbReference type="PANTHER" id="PTHR43856">
    <property type="entry name" value="CARDIOLIPIN HYDROLASE"/>
    <property type="match status" value="1"/>
</dbReference>
<feature type="region of interest" description="Disordered" evidence="7">
    <location>
        <begin position="146"/>
        <end position="166"/>
    </location>
</feature>
<dbReference type="EC" id="3.1.4.4" evidence="3"/>
<keyword evidence="6" id="KW-0443">Lipid metabolism</keyword>
<dbReference type="Gene3D" id="3.40.50.410">
    <property type="entry name" value="von Willebrand factor, type A domain"/>
    <property type="match status" value="1"/>
</dbReference>
<evidence type="ECO:0000256" key="5">
    <source>
        <dbReference type="ARBA" id="ARBA00022963"/>
    </source>
</evidence>
<feature type="region of interest" description="Disordered" evidence="7">
    <location>
        <begin position="576"/>
        <end position="625"/>
    </location>
</feature>
<accession>A0A4Z0PX62</accession>
<name>A0A4Z0PX62_9BACT</name>
<dbReference type="GO" id="GO:0016891">
    <property type="term" value="F:RNA endonuclease activity producing 5'-phosphomonoesters, hydrolytic mechanism"/>
    <property type="evidence" value="ECO:0007669"/>
    <property type="project" value="TreeGrafter"/>
</dbReference>
<dbReference type="CDD" id="cd09174">
    <property type="entry name" value="PLDc_Nuc_like_unchar2"/>
    <property type="match status" value="1"/>
</dbReference>
<evidence type="ECO:0000256" key="6">
    <source>
        <dbReference type="ARBA" id="ARBA00023098"/>
    </source>
</evidence>
<dbReference type="Gene3D" id="3.30.870.10">
    <property type="entry name" value="Endonuclease Chain A"/>
    <property type="match status" value="1"/>
</dbReference>
<dbReference type="InterPro" id="IPR036465">
    <property type="entry name" value="vWFA_dom_sf"/>
</dbReference>
<gene>
    <name evidence="10" type="ORF">E5K00_16455</name>
</gene>
<dbReference type="GO" id="GO:0016042">
    <property type="term" value="P:lipid catabolic process"/>
    <property type="evidence" value="ECO:0007669"/>
    <property type="project" value="UniProtKB-KW"/>
</dbReference>
<dbReference type="InterPro" id="IPR025202">
    <property type="entry name" value="PLD-like_dom"/>
</dbReference>
<evidence type="ECO:0000313" key="11">
    <source>
        <dbReference type="Proteomes" id="UP000297549"/>
    </source>
</evidence>
<feature type="compositionally biased region" description="Pro residues" evidence="7">
    <location>
        <begin position="581"/>
        <end position="593"/>
    </location>
</feature>
<dbReference type="PANTHER" id="PTHR43856:SF1">
    <property type="entry name" value="MITOCHONDRIAL CARDIOLIPIN HYDROLASE"/>
    <property type="match status" value="1"/>
</dbReference>
<feature type="compositionally biased region" description="Polar residues" evidence="7">
    <location>
        <begin position="156"/>
        <end position="166"/>
    </location>
</feature>
<proteinExistence type="inferred from homology"/>
<evidence type="ECO:0000313" key="10">
    <source>
        <dbReference type="EMBL" id="TGE21856.1"/>
    </source>
</evidence>
<dbReference type="OrthoDB" id="9762009at2"/>
<dbReference type="CDD" id="cd00198">
    <property type="entry name" value="vWFA"/>
    <property type="match status" value="1"/>
</dbReference>
<dbReference type="RefSeq" id="WP_135464401.1">
    <property type="nucleotide sequence ID" value="NZ_SRLC01000002.1"/>
</dbReference>
<sequence length="869" mass="96308">MIDSTTQLGVLTNIQNKGKNGSNYITAWIERRLPREIFLQQNKMLDKAQVAELADGRLVFFSSISRMLDKGERLDAINCSLAQPAQLQEYLLALDAPGRRQLIHRSTSAFRNVLLAQLELFLATTLTAQAETSLSDLRDELSRKDASRSEIPAASRNPQPQTITTPPLVESSSFLRHLFTSNSPAYIARLFPVLVEGIRAITDDDAFQQALLLIEVNAELAEGSKTDLTNSFYLLAAPAYRFQFWLRGLVPYCDTDVLLSELANSSEAQRTYILGRCQQNPAVLLASTTSPVSTPSVPILQAYFQNIKATLLNSLSDAQSTIQIAVAWFTHDELFTVLCEKLQQNISVELIINNDYINNWEFGLPFSKFIELGGKLYFSEHPAMMHHKFCLIDEAVLFNGSYNWTYYADLRNEENVLQVQDCSTTLASFKAEFERIKQHLGSPVTSITPFPAEEMGRFERINFREYLSKDIESRVTHTRKTRPTADPQRLVAMLNQAIEIDDRNEDARQLLKDVAPAAVIDSYAIRTQQAVRKQLTVTPQQEQLAATEPAVSKPTLPTSTPAETLPLSSSVALMPASKPIQQPPTPKPTPPQPTLVTPATITVGASLPTSTSKPAASMPARPVTSPLSTTSVITAANKPAVPLSSPPRQSVNTSISIPDTQRTTAFYKNLPLVFALDYSRSMESGVQGHEGYKLYSTGKIQQVINMIFGAAKGLTTTEKIDMFLFEQKAIQLPEVNEQNHASFVQEVVMKHTMDGTNIYAPIEAIHKKYANGSSAKAGVFVILITDGENTDAANNTKIKAHFAANHATPIFWQFVGLGAKFDFLEEVANMAPNAAFFNLNDVQTVSDDTLLERLMQKFPKWIEQVIPAK</sequence>
<evidence type="ECO:0000259" key="8">
    <source>
        <dbReference type="PROSITE" id="PS50035"/>
    </source>
</evidence>
<dbReference type="InterPro" id="IPR002035">
    <property type="entry name" value="VWF_A"/>
</dbReference>
<dbReference type="EMBL" id="SRLC01000002">
    <property type="protein sequence ID" value="TGE21856.1"/>
    <property type="molecule type" value="Genomic_DNA"/>
</dbReference>
<dbReference type="Pfam" id="PF13091">
    <property type="entry name" value="PLDc_2"/>
    <property type="match status" value="1"/>
</dbReference>
<reference evidence="10 11" key="1">
    <citation type="submission" date="2019-04" db="EMBL/GenBank/DDBJ databases">
        <authorList>
            <person name="Feng G."/>
            <person name="Zhang J."/>
            <person name="Zhu H."/>
        </authorList>
    </citation>
    <scope>NUCLEOTIDE SEQUENCE [LARGE SCALE GENOMIC DNA]</scope>
    <source>
        <strain evidence="10 11">JCM 31653</strain>
    </source>
</reference>
<dbReference type="AlphaFoldDB" id="A0A4Z0PX62"/>
<dbReference type="InterPro" id="IPR001736">
    <property type="entry name" value="PLipase_D/transphosphatidylase"/>
</dbReference>
<keyword evidence="5" id="KW-0442">Lipid degradation</keyword>
<dbReference type="SUPFAM" id="SSF53300">
    <property type="entry name" value="vWA-like"/>
    <property type="match status" value="1"/>
</dbReference>
<feature type="domain" description="VWFA" evidence="9">
    <location>
        <begin position="671"/>
        <end position="854"/>
    </location>
</feature>
<protein>
    <recommendedName>
        <fullName evidence="3">phospholipase D</fullName>
        <ecNumber evidence="3">3.1.4.4</ecNumber>
    </recommendedName>
</protein>
<dbReference type="InterPro" id="IPR051406">
    <property type="entry name" value="PLD_domain"/>
</dbReference>
<evidence type="ECO:0000259" key="9">
    <source>
        <dbReference type="PROSITE" id="PS50234"/>
    </source>
</evidence>
<comment type="catalytic activity">
    <reaction evidence="1">
        <text>a 1,2-diacyl-sn-glycero-3-phosphocholine + H2O = a 1,2-diacyl-sn-glycero-3-phosphate + choline + H(+)</text>
        <dbReference type="Rhea" id="RHEA:14445"/>
        <dbReference type="ChEBI" id="CHEBI:15354"/>
        <dbReference type="ChEBI" id="CHEBI:15377"/>
        <dbReference type="ChEBI" id="CHEBI:15378"/>
        <dbReference type="ChEBI" id="CHEBI:57643"/>
        <dbReference type="ChEBI" id="CHEBI:58608"/>
        <dbReference type="EC" id="3.1.4.4"/>
    </reaction>
</comment>
<dbReference type="Proteomes" id="UP000297549">
    <property type="component" value="Unassembled WGS sequence"/>
</dbReference>
<feature type="region of interest" description="Disordered" evidence="7">
    <location>
        <begin position="542"/>
        <end position="564"/>
    </location>
</feature>
<organism evidence="10 11">
    <name type="scientific">Hymenobacter aquaticus</name>
    <dbReference type="NCBI Taxonomy" id="1867101"/>
    <lineage>
        <taxon>Bacteria</taxon>
        <taxon>Pseudomonadati</taxon>
        <taxon>Bacteroidota</taxon>
        <taxon>Cytophagia</taxon>
        <taxon>Cytophagales</taxon>
        <taxon>Hymenobacteraceae</taxon>
        <taxon>Hymenobacter</taxon>
    </lineage>
</organism>
<dbReference type="GO" id="GO:0004630">
    <property type="term" value="F:phospholipase D activity"/>
    <property type="evidence" value="ECO:0007669"/>
    <property type="project" value="UniProtKB-EC"/>
</dbReference>
<dbReference type="PROSITE" id="PS50234">
    <property type="entry name" value="VWFA"/>
    <property type="match status" value="1"/>
</dbReference>
<evidence type="ECO:0000256" key="2">
    <source>
        <dbReference type="ARBA" id="ARBA00008664"/>
    </source>
</evidence>
<comment type="caution">
    <text evidence="10">The sequence shown here is derived from an EMBL/GenBank/DDBJ whole genome shotgun (WGS) entry which is preliminary data.</text>
</comment>
<evidence type="ECO:0000256" key="3">
    <source>
        <dbReference type="ARBA" id="ARBA00012027"/>
    </source>
</evidence>